<accession>A0A9E9P3G6</accession>
<dbReference type="KEGG" id="ovb:NB640_00580"/>
<organism evidence="1 2">
    <name type="scientific">Oxalobacter vibrioformis</name>
    <dbReference type="NCBI Taxonomy" id="933080"/>
    <lineage>
        <taxon>Bacteria</taxon>
        <taxon>Pseudomonadati</taxon>
        <taxon>Pseudomonadota</taxon>
        <taxon>Betaproteobacteria</taxon>
        <taxon>Burkholderiales</taxon>
        <taxon>Oxalobacteraceae</taxon>
        <taxon>Oxalobacter</taxon>
    </lineage>
</organism>
<protein>
    <submittedName>
        <fullName evidence="1">Uncharacterized protein</fullName>
    </submittedName>
</protein>
<evidence type="ECO:0000313" key="1">
    <source>
        <dbReference type="EMBL" id="WAW10200.1"/>
    </source>
</evidence>
<dbReference type="RefSeq" id="WP_269309203.1">
    <property type="nucleotide sequence ID" value="NZ_CP098242.1"/>
</dbReference>
<reference evidence="1" key="1">
    <citation type="journal article" date="2022" name="Front. Microbiol.">
        <title>New perspectives on an old grouping: The genomic and phenotypic variability of Oxalobacter formigenes and the implications for calcium oxalate stone prevention.</title>
        <authorList>
            <person name="Chmiel J.A."/>
            <person name="Carr C."/>
            <person name="Stuivenberg G.A."/>
            <person name="Venema R."/>
            <person name="Chanyi R.M."/>
            <person name="Al K.F."/>
            <person name="Giguere D."/>
            <person name="Say H."/>
            <person name="Akouris P.P."/>
            <person name="Dominguez Romero S.A."/>
            <person name="Kwong A."/>
            <person name="Tai V."/>
            <person name="Koval S.F."/>
            <person name="Razvi H."/>
            <person name="Bjazevic J."/>
            <person name="Burton J.P."/>
        </authorList>
    </citation>
    <scope>NUCLEOTIDE SEQUENCE</scope>
    <source>
        <strain evidence="1">WoOx3</strain>
    </source>
</reference>
<dbReference type="Proteomes" id="UP001156215">
    <property type="component" value="Chromosome"/>
</dbReference>
<keyword evidence="2" id="KW-1185">Reference proteome</keyword>
<name>A0A9E9P3G6_9BURK</name>
<dbReference type="AlphaFoldDB" id="A0A9E9P3G6"/>
<proteinExistence type="predicted"/>
<dbReference type="EMBL" id="CP098242">
    <property type="protein sequence ID" value="WAW10200.1"/>
    <property type="molecule type" value="Genomic_DNA"/>
</dbReference>
<gene>
    <name evidence="1" type="ORF">NB640_00580</name>
</gene>
<evidence type="ECO:0000313" key="2">
    <source>
        <dbReference type="Proteomes" id="UP001156215"/>
    </source>
</evidence>
<sequence>MLEWTTAGRNGMGVIVHHTDARREYAYDRLSGMGTLKKALDDASRQGWIVVDMKRDWQTIFPEK</sequence>